<feature type="transmembrane region" description="Helical" evidence="1">
    <location>
        <begin position="229"/>
        <end position="246"/>
    </location>
</feature>
<feature type="transmembrane region" description="Helical" evidence="1">
    <location>
        <begin position="203"/>
        <end position="222"/>
    </location>
</feature>
<evidence type="ECO:0000259" key="2">
    <source>
        <dbReference type="Pfam" id="PF10131"/>
    </source>
</evidence>
<accession>A0A354YUS0</accession>
<evidence type="ECO:0000313" key="4">
    <source>
        <dbReference type="Proteomes" id="UP000263273"/>
    </source>
</evidence>
<feature type="transmembrane region" description="Helical" evidence="1">
    <location>
        <begin position="72"/>
        <end position="91"/>
    </location>
</feature>
<keyword evidence="1" id="KW-0472">Membrane</keyword>
<dbReference type="Proteomes" id="UP000263273">
    <property type="component" value="Unassembled WGS sequence"/>
</dbReference>
<dbReference type="InterPro" id="IPR018776">
    <property type="entry name" value="Membrane_prot_PTPS-rel_domain"/>
</dbReference>
<evidence type="ECO:0000313" key="3">
    <source>
        <dbReference type="EMBL" id="HBK52929.1"/>
    </source>
</evidence>
<proteinExistence type="predicted"/>
<reference evidence="3 4" key="1">
    <citation type="journal article" date="2018" name="Nat. Biotechnol.">
        <title>A standardized bacterial taxonomy based on genome phylogeny substantially revises the tree of life.</title>
        <authorList>
            <person name="Parks D.H."/>
            <person name="Chuvochina M."/>
            <person name="Waite D.W."/>
            <person name="Rinke C."/>
            <person name="Skarshewski A."/>
            <person name="Chaumeil P.A."/>
            <person name="Hugenholtz P."/>
        </authorList>
    </citation>
    <scope>NUCLEOTIDE SEQUENCE [LARGE SCALE GENOMIC DNA]</scope>
    <source>
        <strain evidence="3">UBA10948</strain>
    </source>
</reference>
<comment type="caution">
    <text evidence="3">The sequence shown here is derived from an EMBL/GenBank/DDBJ whole genome shotgun (WGS) entry which is preliminary data.</text>
</comment>
<dbReference type="AlphaFoldDB" id="A0A354YUS0"/>
<sequence>LADNIMEGKWVSWFPFWYNGSTVTQYYPPLSFILFSLVQVFTHNIMLTFKIMIFLSQLIGALGVWYFCYRFIGPRIGVFGGILYAVQPFLLRSGLNGGEIAQIPIFALTPWFLYFTFLLFEEKTRLRWLLVSICGALLIVSQSMHAFLISILIGIIMLVMLLERHIILRECICWILAVGLGAGLLSFWIVPGTTHLENASIPYLLPEASSVFAAMTSFFSVAARNGSGFYIGSSMLLLACISLIFWRKSKLVLPLLIAMLLGISLSFGEAFPLYKYIPLHQSFIPRRFLSFSVLAAAILDVYVLNELLLRARPGYIREITYIILSGAIIVLLAIDINPRAMETHSDQFIEYRQELKLLSISNNAFEQGRFSWLYSDASHIAYFPMIKGLNMTDGWSIEGTPHNRALWQHNTAIAANCNDYIIRNLLFWNTRSAFIDNRWKKLIEGLQDKGFRLIKEDDKKSILFNPTPSSYFLRQERDALVIGQAAINFEMYFPWMLRGYSSCLEDYPREYLSGFKLIYLIEPEVKDFTSFQRMVEELAEADKVVIVSMGRGETWPLLDVIPYWETIESDYRLKTCENAGITGEAWLEADPTGQVPALGNLDETWAVMQGEDREVPAIGYKEVNGHRVYFVGLALGQQLNSADGEQIRMMLEQLMDLAHPNKSIVPHPFPVLEDEWRHDGFSFSYDSREPRPVLVSVTYTPRWKAWLDGKALPVQNMDNLIYIQLPAGKHQVSFHYGMSWVGKLGIVLSLLFLLLVALFYYYFDYFDLFFNHLQRKVRHYISLIGE</sequence>
<keyword evidence="1" id="KW-0812">Transmembrane</keyword>
<dbReference type="STRING" id="378794.GCA_001570625_01004"/>
<feature type="domain" description="Membrane protein 6-pyruvoyl-tetrahydropterin synthase-related" evidence="2">
    <location>
        <begin position="25"/>
        <end position="635"/>
    </location>
</feature>
<feature type="transmembrane region" description="Helical" evidence="1">
    <location>
        <begin position="49"/>
        <end position="66"/>
    </location>
</feature>
<feature type="transmembrane region" description="Helical" evidence="1">
    <location>
        <begin position="744"/>
        <end position="763"/>
    </location>
</feature>
<feature type="non-terminal residue" evidence="3">
    <location>
        <position position="1"/>
    </location>
</feature>
<gene>
    <name evidence="3" type="ORF">DDZ44_03180</name>
</gene>
<evidence type="ECO:0000256" key="1">
    <source>
        <dbReference type="SAM" id="Phobius"/>
    </source>
</evidence>
<dbReference type="EMBL" id="DNZF01000067">
    <property type="protein sequence ID" value="HBK52929.1"/>
    <property type="molecule type" value="Genomic_DNA"/>
</dbReference>
<feature type="transmembrane region" description="Helical" evidence="1">
    <location>
        <begin position="252"/>
        <end position="276"/>
    </location>
</feature>
<feature type="transmembrane region" description="Helical" evidence="1">
    <location>
        <begin position="171"/>
        <end position="191"/>
    </location>
</feature>
<feature type="transmembrane region" description="Helical" evidence="1">
    <location>
        <begin position="103"/>
        <end position="120"/>
    </location>
</feature>
<feature type="transmembrane region" description="Helical" evidence="1">
    <location>
        <begin position="288"/>
        <end position="309"/>
    </location>
</feature>
<keyword evidence="1" id="KW-1133">Transmembrane helix</keyword>
<protein>
    <recommendedName>
        <fullName evidence="2">Membrane protein 6-pyruvoyl-tetrahydropterin synthase-related domain-containing protein</fullName>
    </recommendedName>
</protein>
<name>A0A354YUS0_9FIRM</name>
<feature type="transmembrane region" description="Helical" evidence="1">
    <location>
        <begin position="315"/>
        <end position="334"/>
    </location>
</feature>
<organism evidence="3 4">
    <name type="scientific">Syntrophomonas wolfei</name>
    <dbReference type="NCBI Taxonomy" id="863"/>
    <lineage>
        <taxon>Bacteria</taxon>
        <taxon>Bacillati</taxon>
        <taxon>Bacillota</taxon>
        <taxon>Clostridia</taxon>
        <taxon>Eubacteriales</taxon>
        <taxon>Syntrophomonadaceae</taxon>
        <taxon>Syntrophomonas</taxon>
    </lineage>
</organism>
<feature type="transmembrane region" description="Helical" evidence="1">
    <location>
        <begin position="126"/>
        <end position="159"/>
    </location>
</feature>
<dbReference type="Pfam" id="PF10131">
    <property type="entry name" value="PTPS_related"/>
    <property type="match status" value="1"/>
</dbReference>